<keyword evidence="12 16" id="KW-0630">Potassium</keyword>
<feature type="binding site" evidence="16">
    <location>
        <position position="88"/>
    </location>
    <ligand>
        <name>substrate</name>
    </ligand>
</feature>
<evidence type="ECO:0000256" key="8">
    <source>
        <dbReference type="ARBA" id="ARBA00022679"/>
    </source>
</evidence>
<evidence type="ECO:0000256" key="13">
    <source>
        <dbReference type="ARBA" id="ARBA00022993"/>
    </source>
</evidence>
<dbReference type="RefSeq" id="WP_303685621.1">
    <property type="nucleotide sequence ID" value="NZ_CAJXYO010000031.1"/>
</dbReference>
<evidence type="ECO:0000256" key="11">
    <source>
        <dbReference type="ARBA" id="ARBA00022840"/>
    </source>
</evidence>
<evidence type="ECO:0000256" key="2">
    <source>
        <dbReference type="ARBA" id="ARBA00001958"/>
    </source>
</evidence>
<evidence type="ECO:0000256" key="7">
    <source>
        <dbReference type="ARBA" id="ARBA00022490"/>
    </source>
</evidence>
<evidence type="ECO:0000256" key="16">
    <source>
        <dbReference type="HAMAP-Rule" id="MF_01274"/>
    </source>
</evidence>
<dbReference type="SUPFAM" id="SSF53067">
    <property type="entry name" value="Actin-like ATPase domain"/>
    <property type="match status" value="2"/>
</dbReference>
<keyword evidence="16" id="KW-0479">Metal-binding</keyword>
<dbReference type="CDD" id="cd24015">
    <property type="entry name" value="ASKHA_NBD_PanK-III"/>
    <property type="match status" value="1"/>
</dbReference>
<evidence type="ECO:0000256" key="12">
    <source>
        <dbReference type="ARBA" id="ARBA00022958"/>
    </source>
</evidence>
<feature type="binding site" evidence="16">
    <location>
        <position position="173"/>
    </location>
    <ligand>
        <name>substrate</name>
    </ligand>
</feature>
<comment type="subcellular location">
    <subcellularLocation>
        <location evidence="3 16">Cytoplasm</location>
    </subcellularLocation>
</comment>
<dbReference type="NCBIfam" id="TIGR00671">
    <property type="entry name" value="baf"/>
    <property type="match status" value="1"/>
</dbReference>
<evidence type="ECO:0000256" key="4">
    <source>
        <dbReference type="ARBA" id="ARBA00005225"/>
    </source>
</evidence>
<comment type="similarity">
    <text evidence="14 16">Belongs to the type III pantothenate kinase family.</text>
</comment>
<dbReference type="GO" id="GO:0005524">
    <property type="term" value="F:ATP binding"/>
    <property type="evidence" value="ECO:0007669"/>
    <property type="project" value="UniProtKB-UniRule"/>
</dbReference>
<feature type="active site" description="Proton acceptor" evidence="16">
    <location>
        <position position="96"/>
    </location>
</feature>
<evidence type="ECO:0000256" key="10">
    <source>
        <dbReference type="ARBA" id="ARBA00022777"/>
    </source>
</evidence>
<comment type="subunit">
    <text evidence="5 16">Homodimer.</text>
</comment>
<dbReference type="EC" id="2.7.1.33" evidence="6 16"/>
<evidence type="ECO:0000256" key="5">
    <source>
        <dbReference type="ARBA" id="ARBA00011738"/>
    </source>
</evidence>
<reference evidence="18" key="1">
    <citation type="journal article" date="2017" name="Proc. Natl. Acad. Sci. U.S.A.">
        <title>Simulation of Deepwater Horizon oil plume reveals substrate specialization within a complex community of hydrocarbon-degraders.</title>
        <authorList>
            <person name="Hu P."/>
            <person name="Dubinsky E.A."/>
            <person name="Probst A.J."/>
            <person name="Wang J."/>
            <person name="Sieber C.M.K."/>
            <person name="Tom L.M."/>
            <person name="Gardinali P."/>
            <person name="Banfield J.F."/>
            <person name="Atlas R.M."/>
            <person name="Andersen G.L."/>
        </authorList>
    </citation>
    <scope>NUCLEOTIDE SEQUENCE [LARGE SCALE GENOMIC DNA]</scope>
</reference>
<evidence type="ECO:0000313" key="17">
    <source>
        <dbReference type="EMBL" id="OUS20239.1"/>
    </source>
</evidence>
<evidence type="ECO:0000256" key="15">
    <source>
        <dbReference type="ARBA" id="ARBA00040883"/>
    </source>
</evidence>
<keyword evidence="10 16" id="KW-0418">Kinase</keyword>
<gene>
    <name evidence="16" type="primary">coaX</name>
    <name evidence="17" type="ORF">A9Q93_01540</name>
</gene>
<feature type="binding site" evidence="16">
    <location>
        <begin position="94"/>
        <end position="97"/>
    </location>
    <ligand>
        <name>substrate</name>
    </ligand>
</feature>
<comment type="caution">
    <text evidence="17">The sequence shown here is derived from an EMBL/GenBank/DDBJ whole genome shotgun (WGS) entry which is preliminary data.</text>
</comment>
<evidence type="ECO:0000256" key="14">
    <source>
        <dbReference type="ARBA" id="ARBA00038036"/>
    </source>
</evidence>
<dbReference type="Gene3D" id="3.30.420.40">
    <property type="match status" value="2"/>
</dbReference>
<feature type="binding site" evidence="16">
    <location>
        <position position="121"/>
    </location>
    <ligand>
        <name>ATP</name>
        <dbReference type="ChEBI" id="CHEBI:30616"/>
    </ligand>
</feature>
<feature type="binding site" evidence="16">
    <location>
        <begin position="6"/>
        <end position="13"/>
    </location>
    <ligand>
        <name>ATP</name>
        <dbReference type="ChEBI" id="CHEBI:30616"/>
    </ligand>
</feature>
<comment type="function">
    <text evidence="16">Catalyzes the phosphorylation of pantothenate (Pan), the first step in CoA biosynthesis.</text>
</comment>
<feature type="binding site" evidence="16">
    <location>
        <position position="118"/>
    </location>
    <ligand>
        <name>K(+)</name>
        <dbReference type="ChEBI" id="CHEBI:29103"/>
    </ligand>
</feature>
<evidence type="ECO:0000256" key="9">
    <source>
        <dbReference type="ARBA" id="ARBA00022741"/>
    </source>
</evidence>
<dbReference type="InterPro" id="IPR043129">
    <property type="entry name" value="ATPase_NBD"/>
</dbReference>
<name>A0A1Z8BCD8_9FLAO</name>
<dbReference type="InterPro" id="IPR004619">
    <property type="entry name" value="Type_III_PanK"/>
</dbReference>
<sequence>MILAIDIGNTSIKIAAIDHLTVHKIVRTEINFFKQEIKSFKQSFLNITEVAYCNVSVFPDHLLAYLNANFDTVFEVNSKVQLPFNNHYKSLTLGNDRIALVAGGLFVEASNAPLLVIDAGTCVTYDFIDSLKNYKGGAISPGLQLRYKSLHNFTANLPLLQPQHIDYITGNNTETSIHSGVIKGLTLEIKGVIETYTEKYQDLKILMTGGDSELLVKQLKNRFFATPFLMLYGIYNLYQFNKNL</sequence>
<dbReference type="AlphaFoldDB" id="A0A1Z8BCD8"/>
<proteinExistence type="inferred from homology"/>
<accession>A0A1Z8BCD8</accession>
<organism evidence="17 18">
    <name type="scientific">Nonlabens dokdonensis</name>
    <dbReference type="NCBI Taxonomy" id="328515"/>
    <lineage>
        <taxon>Bacteria</taxon>
        <taxon>Pseudomonadati</taxon>
        <taxon>Bacteroidota</taxon>
        <taxon>Flavobacteriia</taxon>
        <taxon>Flavobacteriales</taxon>
        <taxon>Flavobacteriaceae</taxon>
        <taxon>Nonlabens</taxon>
    </lineage>
</organism>
<comment type="pathway">
    <text evidence="4 16">Cofactor biosynthesis; coenzyme A biosynthesis; CoA from (R)-pantothenate: step 1/5.</text>
</comment>
<dbReference type="Pfam" id="PF03309">
    <property type="entry name" value="Pan_kinase"/>
    <property type="match status" value="1"/>
</dbReference>
<dbReference type="UniPathway" id="UPA00241">
    <property type="reaction ID" value="UER00352"/>
</dbReference>
<comment type="cofactor">
    <cofactor evidence="2">
        <name>K(+)</name>
        <dbReference type="ChEBI" id="CHEBI:29103"/>
    </cofactor>
</comment>
<comment type="cofactor">
    <cofactor evidence="16">
        <name>NH4(+)</name>
        <dbReference type="ChEBI" id="CHEBI:28938"/>
    </cofactor>
    <cofactor evidence="16">
        <name>K(+)</name>
        <dbReference type="ChEBI" id="CHEBI:29103"/>
    </cofactor>
    <text evidence="16">A monovalent cation. Ammonium or potassium.</text>
</comment>
<protein>
    <recommendedName>
        <fullName evidence="15 16">Type III pantothenate kinase</fullName>
        <ecNumber evidence="6 16">2.7.1.33</ecNumber>
    </recommendedName>
    <alternativeName>
        <fullName evidence="16">PanK-III</fullName>
    </alternativeName>
    <alternativeName>
        <fullName evidence="16">Pantothenic acid kinase</fullName>
    </alternativeName>
</protein>
<keyword evidence="11 16" id="KW-0067">ATP-binding</keyword>
<evidence type="ECO:0000256" key="3">
    <source>
        <dbReference type="ARBA" id="ARBA00004496"/>
    </source>
</evidence>
<keyword evidence="7 16" id="KW-0963">Cytoplasm</keyword>
<keyword evidence="13 16" id="KW-0173">Coenzyme A biosynthesis</keyword>
<evidence type="ECO:0000256" key="6">
    <source>
        <dbReference type="ARBA" id="ARBA00012102"/>
    </source>
</evidence>
<dbReference type="Proteomes" id="UP000196102">
    <property type="component" value="Unassembled WGS sequence"/>
</dbReference>
<evidence type="ECO:0000256" key="1">
    <source>
        <dbReference type="ARBA" id="ARBA00001206"/>
    </source>
</evidence>
<dbReference type="HAMAP" id="MF_01274">
    <property type="entry name" value="Pantothen_kinase_3"/>
    <property type="match status" value="1"/>
</dbReference>
<dbReference type="PANTHER" id="PTHR34265:SF1">
    <property type="entry name" value="TYPE III PANTOTHENATE KINASE"/>
    <property type="match status" value="1"/>
</dbReference>
<evidence type="ECO:0000313" key="18">
    <source>
        <dbReference type="Proteomes" id="UP000196102"/>
    </source>
</evidence>
<dbReference type="EMBL" id="MAAX01000025">
    <property type="protein sequence ID" value="OUS20239.1"/>
    <property type="molecule type" value="Genomic_DNA"/>
</dbReference>
<comment type="catalytic activity">
    <reaction evidence="1 16">
        <text>(R)-pantothenate + ATP = (R)-4'-phosphopantothenate + ADP + H(+)</text>
        <dbReference type="Rhea" id="RHEA:16373"/>
        <dbReference type="ChEBI" id="CHEBI:10986"/>
        <dbReference type="ChEBI" id="CHEBI:15378"/>
        <dbReference type="ChEBI" id="CHEBI:29032"/>
        <dbReference type="ChEBI" id="CHEBI:30616"/>
        <dbReference type="ChEBI" id="CHEBI:456216"/>
        <dbReference type="EC" id="2.7.1.33"/>
    </reaction>
</comment>
<dbReference type="GO" id="GO:0046872">
    <property type="term" value="F:metal ion binding"/>
    <property type="evidence" value="ECO:0007669"/>
    <property type="project" value="UniProtKB-KW"/>
</dbReference>
<keyword evidence="8 16" id="KW-0808">Transferase</keyword>
<dbReference type="GO" id="GO:0015937">
    <property type="term" value="P:coenzyme A biosynthetic process"/>
    <property type="evidence" value="ECO:0007669"/>
    <property type="project" value="UniProtKB-UniRule"/>
</dbReference>
<keyword evidence="9 16" id="KW-0547">Nucleotide-binding</keyword>
<dbReference type="GO" id="GO:0005737">
    <property type="term" value="C:cytoplasm"/>
    <property type="evidence" value="ECO:0007669"/>
    <property type="project" value="UniProtKB-SubCell"/>
</dbReference>
<dbReference type="GO" id="GO:0004594">
    <property type="term" value="F:pantothenate kinase activity"/>
    <property type="evidence" value="ECO:0007669"/>
    <property type="project" value="UniProtKB-UniRule"/>
</dbReference>
<dbReference type="PANTHER" id="PTHR34265">
    <property type="entry name" value="TYPE III PANTOTHENATE KINASE"/>
    <property type="match status" value="1"/>
</dbReference>